<reference evidence="7" key="1">
    <citation type="submission" date="2022-10" db="EMBL/GenBank/DDBJ databases">
        <authorList>
            <person name="Hyden B.L."/>
            <person name="Feng K."/>
            <person name="Yates T."/>
            <person name="Jawdy S."/>
            <person name="Smart L.B."/>
            <person name="Muchero W."/>
        </authorList>
    </citation>
    <scope>NUCLEOTIDE SEQUENCE</scope>
    <source>
        <tissue evidence="7">Shoot tip</tissue>
    </source>
</reference>
<evidence type="ECO:0000256" key="5">
    <source>
        <dbReference type="ARBA" id="ARBA00022898"/>
    </source>
</evidence>
<protein>
    <recommendedName>
        <fullName evidence="6">Aminotransferase class I/classII large domain-containing protein</fullName>
    </recommendedName>
</protein>
<evidence type="ECO:0000313" key="8">
    <source>
        <dbReference type="Proteomes" id="UP001141253"/>
    </source>
</evidence>
<dbReference type="Gene3D" id="3.40.640.10">
    <property type="entry name" value="Type I PLP-dependent aspartate aminotransferase-like (Major domain)"/>
    <property type="match status" value="1"/>
</dbReference>
<gene>
    <name evidence="7" type="ORF">OIU77_005069</name>
</gene>
<evidence type="ECO:0000256" key="2">
    <source>
        <dbReference type="ARBA" id="ARBA00007441"/>
    </source>
</evidence>
<evidence type="ECO:0000256" key="1">
    <source>
        <dbReference type="ARBA" id="ARBA00001933"/>
    </source>
</evidence>
<dbReference type="Pfam" id="PF00155">
    <property type="entry name" value="Aminotran_1_2"/>
    <property type="match status" value="1"/>
</dbReference>
<dbReference type="Proteomes" id="UP001141253">
    <property type="component" value="Chromosome 18"/>
</dbReference>
<dbReference type="InterPro" id="IPR050596">
    <property type="entry name" value="AspAT/PAT-like"/>
</dbReference>
<comment type="similarity">
    <text evidence="2">Belongs to the class-I pyridoxal-phosphate-dependent aminotransferase family.</text>
</comment>
<name>A0ABQ9AN50_9ROSI</name>
<dbReference type="InterPro" id="IPR004839">
    <property type="entry name" value="Aminotransferase_I/II_large"/>
</dbReference>
<dbReference type="PANTHER" id="PTHR46383:SF1">
    <property type="entry name" value="ASPARTATE AMINOTRANSFERASE"/>
    <property type="match status" value="1"/>
</dbReference>
<sequence length="71" mass="7749">MARLGDATSVILPTSISENFLLDSKQLESKLNEKSRLLILCSPSNPEGSVYPKNLLEEIAKTVAKHPSLLV</sequence>
<keyword evidence="4" id="KW-0808">Transferase</keyword>
<reference evidence="7" key="2">
    <citation type="journal article" date="2023" name="Int. J. Mol. Sci.">
        <title>De Novo Assembly and Annotation of 11 Diverse Shrub Willow (Salix) Genomes Reveals Novel Gene Organization in Sex-Linked Regions.</title>
        <authorList>
            <person name="Hyden B."/>
            <person name="Feng K."/>
            <person name="Yates T.B."/>
            <person name="Jawdy S."/>
            <person name="Cereghino C."/>
            <person name="Smart L.B."/>
            <person name="Muchero W."/>
        </authorList>
    </citation>
    <scope>NUCLEOTIDE SEQUENCE</scope>
    <source>
        <tissue evidence="7">Shoot tip</tissue>
    </source>
</reference>
<keyword evidence="8" id="KW-1185">Reference proteome</keyword>
<organism evidence="7 8">
    <name type="scientific">Salix suchowensis</name>
    <dbReference type="NCBI Taxonomy" id="1278906"/>
    <lineage>
        <taxon>Eukaryota</taxon>
        <taxon>Viridiplantae</taxon>
        <taxon>Streptophyta</taxon>
        <taxon>Embryophyta</taxon>
        <taxon>Tracheophyta</taxon>
        <taxon>Spermatophyta</taxon>
        <taxon>Magnoliopsida</taxon>
        <taxon>eudicotyledons</taxon>
        <taxon>Gunneridae</taxon>
        <taxon>Pentapetalae</taxon>
        <taxon>rosids</taxon>
        <taxon>fabids</taxon>
        <taxon>Malpighiales</taxon>
        <taxon>Salicaceae</taxon>
        <taxon>Saliceae</taxon>
        <taxon>Salix</taxon>
    </lineage>
</organism>
<evidence type="ECO:0000313" key="7">
    <source>
        <dbReference type="EMBL" id="KAJ6354378.1"/>
    </source>
</evidence>
<evidence type="ECO:0000259" key="6">
    <source>
        <dbReference type="Pfam" id="PF00155"/>
    </source>
</evidence>
<dbReference type="InterPro" id="IPR015424">
    <property type="entry name" value="PyrdxlP-dep_Trfase"/>
</dbReference>
<dbReference type="PANTHER" id="PTHR46383">
    <property type="entry name" value="ASPARTATE AMINOTRANSFERASE"/>
    <property type="match status" value="1"/>
</dbReference>
<comment type="caution">
    <text evidence="7">The sequence shown here is derived from an EMBL/GenBank/DDBJ whole genome shotgun (WGS) entry which is preliminary data.</text>
</comment>
<keyword evidence="3" id="KW-0032">Aminotransferase</keyword>
<feature type="domain" description="Aminotransferase class I/classII large" evidence="6">
    <location>
        <begin position="2"/>
        <end position="71"/>
    </location>
</feature>
<evidence type="ECO:0000256" key="4">
    <source>
        <dbReference type="ARBA" id="ARBA00022679"/>
    </source>
</evidence>
<keyword evidence="5" id="KW-0663">Pyridoxal phosphate</keyword>
<dbReference type="EMBL" id="JAPFFI010000017">
    <property type="protein sequence ID" value="KAJ6354378.1"/>
    <property type="molecule type" value="Genomic_DNA"/>
</dbReference>
<accession>A0ABQ9AN50</accession>
<proteinExistence type="inferred from homology"/>
<comment type="cofactor">
    <cofactor evidence="1">
        <name>pyridoxal 5'-phosphate</name>
        <dbReference type="ChEBI" id="CHEBI:597326"/>
    </cofactor>
</comment>
<evidence type="ECO:0000256" key="3">
    <source>
        <dbReference type="ARBA" id="ARBA00022576"/>
    </source>
</evidence>
<dbReference type="SUPFAM" id="SSF53383">
    <property type="entry name" value="PLP-dependent transferases"/>
    <property type="match status" value="1"/>
</dbReference>
<dbReference type="InterPro" id="IPR015421">
    <property type="entry name" value="PyrdxlP-dep_Trfase_major"/>
</dbReference>